<dbReference type="AlphaFoldDB" id="A0A7M5XIZ4"/>
<name>A0A7M5XIZ4_9CNID</name>
<dbReference type="InterPro" id="IPR031567">
    <property type="entry name" value="CRIM_dom"/>
</dbReference>
<dbReference type="Pfam" id="PF16978">
    <property type="entry name" value="CRIM"/>
    <property type="match status" value="1"/>
</dbReference>
<evidence type="ECO:0000259" key="2">
    <source>
        <dbReference type="Pfam" id="PF16978"/>
    </source>
</evidence>
<dbReference type="PANTHER" id="PTHR13335:SF1">
    <property type="entry name" value="TARGET OF RAPAMYCIN COMPLEX 2 SUBUNIT MAPKAP1"/>
    <property type="match status" value="1"/>
</dbReference>
<dbReference type="GO" id="GO:0005737">
    <property type="term" value="C:cytoplasm"/>
    <property type="evidence" value="ECO:0007669"/>
    <property type="project" value="TreeGrafter"/>
</dbReference>
<dbReference type="EnsemblMetazoa" id="CLYHEMT024140.1">
    <property type="protein sequence ID" value="CLYHEMP024140.1"/>
    <property type="gene ID" value="CLYHEMG024140"/>
</dbReference>
<sequence>MFEEVVLPVEPVKGGRSSLLSQLLEETLYQPSNPYLEFAKFDGEGLDETCSTKTIHFFLPFLLPSADDERGVIITICVIETATVKDVKGLVLCKACLKGKESSIHTDINKYGVWIAEDDGTVDSEFPMLDEKEAISKYGFQFLAVDEKDKDKQNKPSQKNVPVKM</sequence>
<protein>
    <recommendedName>
        <fullName evidence="2">CRIM domain-containing protein</fullName>
    </recommendedName>
</protein>
<keyword evidence="4" id="KW-1185">Reference proteome</keyword>
<dbReference type="GO" id="GO:0005886">
    <property type="term" value="C:plasma membrane"/>
    <property type="evidence" value="ECO:0007669"/>
    <property type="project" value="TreeGrafter"/>
</dbReference>
<evidence type="ECO:0000256" key="1">
    <source>
        <dbReference type="ARBA" id="ARBA00009407"/>
    </source>
</evidence>
<comment type="similarity">
    <text evidence="1">Belongs to the SIN1 family.</text>
</comment>
<dbReference type="GO" id="GO:0031932">
    <property type="term" value="C:TORC2 complex"/>
    <property type="evidence" value="ECO:0007669"/>
    <property type="project" value="InterPro"/>
</dbReference>
<feature type="domain" description="CRIM" evidence="2">
    <location>
        <begin position="18"/>
        <end position="153"/>
    </location>
</feature>
<organism evidence="3 4">
    <name type="scientific">Clytia hemisphaerica</name>
    <dbReference type="NCBI Taxonomy" id="252671"/>
    <lineage>
        <taxon>Eukaryota</taxon>
        <taxon>Metazoa</taxon>
        <taxon>Cnidaria</taxon>
        <taxon>Hydrozoa</taxon>
        <taxon>Hydroidolina</taxon>
        <taxon>Leptothecata</taxon>
        <taxon>Obeliida</taxon>
        <taxon>Clytiidae</taxon>
        <taxon>Clytia</taxon>
    </lineage>
</organism>
<evidence type="ECO:0000313" key="4">
    <source>
        <dbReference type="Proteomes" id="UP000594262"/>
    </source>
</evidence>
<dbReference type="GO" id="GO:0038203">
    <property type="term" value="P:TORC2 signaling"/>
    <property type="evidence" value="ECO:0007669"/>
    <property type="project" value="TreeGrafter"/>
</dbReference>
<evidence type="ECO:0000313" key="3">
    <source>
        <dbReference type="EnsemblMetazoa" id="CLYHEMP024140.1"/>
    </source>
</evidence>
<dbReference type="Proteomes" id="UP000594262">
    <property type="component" value="Unplaced"/>
</dbReference>
<dbReference type="GO" id="GO:0005546">
    <property type="term" value="F:phosphatidylinositol-4,5-bisphosphate binding"/>
    <property type="evidence" value="ECO:0007669"/>
    <property type="project" value="TreeGrafter"/>
</dbReference>
<reference evidence="3" key="1">
    <citation type="submission" date="2021-01" db="UniProtKB">
        <authorList>
            <consortium name="EnsemblMetazoa"/>
        </authorList>
    </citation>
    <scope>IDENTIFICATION</scope>
</reference>
<accession>A0A7M5XIZ4</accession>
<dbReference type="PANTHER" id="PTHR13335">
    <property type="entry name" value="TARGET OF RAPAMYCIN COMPLEX 2 SUBUNIT MAPKAP1"/>
    <property type="match status" value="1"/>
</dbReference>
<dbReference type="OrthoDB" id="5981153at2759"/>
<proteinExistence type="inferred from homology"/>
<dbReference type="InterPro" id="IPR008828">
    <property type="entry name" value="Sin1/Avo1"/>
</dbReference>